<protein>
    <recommendedName>
        <fullName evidence="2">C-type lectin domain-containing protein</fullName>
    </recommendedName>
</protein>
<evidence type="ECO:0000313" key="4">
    <source>
        <dbReference type="Proteomes" id="UP001591681"/>
    </source>
</evidence>
<dbReference type="PANTHER" id="PTHR45784">
    <property type="entry name" value="C-TYPE LECTIN DOMAIN FAMILY 20 MEMBER A-RELATED"/>
    <property type="match status" value="1"/>
</dbReference>
<proteinExistence type="predicted"/>
<dbReference type="SUPFAM" id="SSF56436">
    <property type="entry name" value="C-type lectin-like"/>
    <property type="match status" value="3"/>
</dbReference>
<keyword evidence="1" id="KW-1015">Disulfide bond</keyword>
<gene>
    <name evidence="3" type="ORF">ACEWY4_019478</name>
</gene>
<sequence>MNWTEAQTHCRQTYIDLATVCSKHDMDKLTAAFPSDFTEVAWIGLERGLQWRWQWSFSDKDFYVDSDVDFRNWRSKPPNPAAVDRCAVLEPNGKWIDDSCSTQRHFVCFNESAVGDLKYVLIKENKSWREAQRVCRERHVDLVSVRSNAENNAIKAVVKSQAWIGLFSDPWVWSDHSNSSFRFWGPDQPDNVNNVQDCVAVTHSRVWNVLRCNTSRRFFCYSGDINYLSPFMSNLPTDMDAQFASTTPSITTDSADFTVPVHSSQTAYTHTYHAGQTQHSNGVHVLLQTVTEDTAHGSSDQVTTSHAIHTVTSEEETTAHTPVHQTTDDPAPTSSLFTDTLILVRENMSWIEALTYCRAHHTDLVSVTDPRVQQEVAQKVANASTPHAWLGLRYTCKFSFWFWTSSASVCYQNWAPGHGPGGQRQCGLAGAIEASRGNQWVSLSETYRLNFICRL</sequence>
<dbReference type="Gene3D" id="3.10.100.10">
    <property type="entry name" value="Mannose-Binding Protein A, subunit A"/>
    <property type="match status" value="3"/>
</dbReference>
<dbReference type="EMBL" id="JBHFQA010000017">
    <property type="protein sequence ID" value="KAL2083960.1"/>
    <property type="molecule type" value="Genomic_DNA"/>
</dbReference>
<dbReference type="PROSITE" id="PS00615">
    <property type="entry name" value="C_TYPE_LECTIN_1"/>
    <property type="match status" value="1"/>
</dbReference>
<feature type="domain" description="C-type lectin" evidence="2">
    <location>
        <begin position="1"/>
        <end position="109"/>
    </location>
</feature>
<dbReference type="InterPro" id="IPR018378">
    <property type="entry name" value="C-type_lectin_CS"/>
</dbReference>
<keyword evidence="4" id="KW-1185">Reference proteome</keyword>
<reference evidence="3 4" key="1">
    <citation type="submission" date="2024-09" db="EMBL/GenBank/DDBJ databases">
        <title>A chromosome-level genome assembly of Gray's grenadier anchovy, Coilia grayii.</title>
        <authorList>
            <person name="Fu Z."/>
        </authorList>
    </citation>
    <scope>NUCLEOTIDE SEQUENCE [LARGE SCALE GENOMIC DNA]</scope>
    <source>
        <strain evidence="3">G4</strain>
        <tissue evidence="3">Muscle</tissue>
    </source>
</reference>
<organism evidence="3 4">
    <name type="scientific">Coilia grayii</name>
    <name type="common">Gray's grenadier anchovy</name>
    <dbReference type="NCBI Taxonomy" id="363190"/>
    <lineage>
        <taxon>Eukaryota</taxon>
        <taxon>Metazoa</taxon>
        <taxon>Chordata</taxon>
        <taxon>Craniata</taxon>
        <taxon>Vertebrata</taxon>
        <taxon>Euteleostomi</taxon>
        <taxon>Actinopterygii</taxon>
        <taxon>Neopterygii</taxon>
        <taxon>Teleostei</taxon>
        <taxon>Clupei</taxon>
        <taxon>Clupeiformes</taxon>
        <taxon>Clupeoidei</taxon>
        <taxon>Engraulidae</taxon>
        <taxon>Coilinae</taxon>
        <taxon>Coilia</taxon>
    </lineage>
</organism>
<dbReference type="InterPro" id="IPR016187">
    <property type="entry name" value="CTDL_fold"/>
</dbReference>
<dbReference type="Proteomes" id="UP001591681">
    <property type="component" value="Unassembled WGS sequence"/>
</dbReference>
<dbReference type="CDD" id="cd00037">
    <property type="entry name" value="CLECT"/>
    <property type="match status" value="1"/>
</dbReference>
<dbReference type="PANTHER" id="PTHR45784:SF3">
    <property type="entry name" value="C-TYPE LECTIN DOMAIN FAMILY 4 MEMBER K-LIKE-RELATED"/>
    <property type="match status" value="1"/>
</dbReference>
<dbReference type="PROSITE" id="PS50041">
    <property type="entry name" value="C_TYPE_LECTIN_2"/>
    <property type="match status" value="3"/>
</dbReference>
<dbReference type="AlphaFoldDB" id="A0ABD1J9T6"/>
<evidence type="ECO:0000256" key="1">
    <source>
        <dbReference type="ARBA" id="ARBA00023157"/>
    </source>
</evidence>
<dbReference type="InterPro" id="IPR016186">
    <property type="entry name" value="C-type_lectin-like/link_sf"/>
</dbReference>
<name>A0ABD1J9T6_9TELE</name>
<dbReference type="Pfam" id="PF00059">
    <property type="entry name" value="Lectin_C"/>
    <property type="match status" value="3"/>
</dbReference>
<comment type="caution">
    <text evidence="3">The sequence shown here is derived from an EMBL/GenBank/DDBJ whole genome shotgun (WGS) entry which is preliminary data.</text>
</comment>
<accession>A0ABD1J9T6</accession>
<feature type="domain" description="C-type lectin" evidence="2">
    <location>
        <begin position="114"/>
        <end position="221"/>
    </location>
</feature>
<dbReference type="SMART" id="SM00034">
    <property type="entry name" value="CLECT"/>
    <property type="match status" value="3"/>
</dbReference>
<dbReference type="InterPro" id="IPR001304">
    <property type="entry name" value="C-type_lectin-like"/>
</dbReference>
<evidence type="ECO:0000259" key="2">
    <source>
        <dbReference type="PROSITE" id="PS50041"/>
    </source>
</evidence>
<evidence type="ECO:0000313" key="3">
    <source>
        <dbReference type="EMBL" id="KAL2083960.1"/>
    </source>
</evidence>
<feature type="domain" description="C-type lectin" evidence="2">
    <location>
        <begin position="343"/>
        <end position="454"/>
    </location>
</feature>